<evidence type="ECO:0000313" key="1">
    <source>
        <dbReference type="EMBL" id="MBV7273007.1"/>
    </source>
</evidence>
<dbReference type="EMBL" id="JAEEGC010000037">
    <property type="protein sequence ID" value="MBV7273007.1"/>
    <property type="molecule type" value="Genomic_DNA"/>
</dbReference>
<reference evidence="1" key="1">
    <citation type="submission" date="2020-12" db="EMBL/GenBank/DDBJ databases">
        <title>Clostridium thailandense sp. nov., a novel acetogenic bacterium isolated from peat land soil in Thailand.</title>
        <authorList>
            <person name="Chaikitkaew S."/>
            <person name="Birkeland N.K."/>
        </authorList>
    </citation>
    <scope>NUCLEOTIDE SEQUENCE</scope>
    <source>
        <strain evidence="1">PL3</strain>
    </source>
</reference>
<sequence>MSLSMLLEIEENHKIIKEGIKTLKNGSCIYILRKLKLEFENEAELKKAK</sequence>
<dbReference type="AlphaFoldDB" id="A0A949WUW0"/>
<accession>A0A949WUW0</accession>
<organism evidence="1 2">
    <name type="scientific">Clostridium thailandense</name>
    <dbReference type="NCBI Taxonomy" id="2794346"/>
    <lineage>
        <taxon>Bacteria</taxon>
        <taxon>Bacillati</taxon>
        <taxon>Bacillota</taxon>
        <taxon>Clostridia</taxon>
        <taxon>Eubacteriales</taxon>
        <taxon>Clostridiaceae</taxon>
        <taxon>Clostridium</taxon>
    </lineage>
</organism>
<proteinExistence type="predicted"/>
<name>A0A949WUW0_9CLOT</name>
<keyword evidence="2" id="KW-1185">Reference proteome</keyword>
<protein>
    <submittedName>
        <fullName evidence="1">Uncharacterized protein</fullName>
    </submittedName>
</protein>
<dbReference type="Proteomes" id="UP000694308">
    <property type="component" value="Unassembled WGS sequence"/>
</dbReference>
<evidence type="ECO:0000313" key="2">
    <source>
        <dbReference type="Proteomes" id="UP000694308"/>
    </source>
</evidence>
<gene>
    <name evidence="1" type="ORF">I6U48_08790</name>
</gene>
<comment type="caution">
    <text evidence="1">The sequence shown here is derived from an EMBL/GenBank/DDBJ whole genome shotgun (WGS) entry which is preliminary data.</text>
</comment>
<dbReference type="RefSeq" id="WP_218320040.1">
    <property type="nucleotide sequence ID" value="NZ_JAEEGC010000037.1"/>
</dbReference>